<dbReference type="SMART" id="SM00271">
    <property type="entry name" value="DnaJ"/>
    <property type="match status" value="1"/>
</dbReference>
<dbReference type="PROSITE" id="PS50076">
    <property type="entry name" value="DNAJ_2"/>
    <property type="match status" value="1"/>
</dbReference>
<feature type="coiled-coil region" evidence="1">
    <location>
        <begin position="155"/>
        <end position="182"/>
    </location>
</feature>
<dbReference type="InterPro" id="IPR036869">
    <property type="entry name" value="J_dom_sf"/>
</dbReference>
<organism evidence="3">
    <name type="scientific">Leptolyngbya sp. NK1-12</name>
    <dbReference type="NCBI Taxonomy" id="2547451"/>
    <lineage>
        <taxon>Bacteria</taxon>
        <taxon>Bacillati</taxon>
        <taxon>Cyanobacteriota</taxon>
        <taxon>Cyanophyceae</taxon>
        <taxon>Leptolyngbyales</taxon>
        <taxon>Leptolyngbyaceae</taxon>
        <taxon>Leptolyngbya group</taxon>
        <taxon>Leptolyngbya</taxon>
    </lineage>
</organism>
<dbReference type="RefSeq" id="WP_316432437.1">
    <property type="nucleotide sequence ID" value="NZ_CP053586.1"/>
</dbReference>
<keyword evidence="1" id="KW-0175">Coiled coil</keyword>
<feature type="domain" description="J" evidence="2">
    <location>
        <begin position="71"/>
        <end position="140"/>
    </location>
</feature>
<dbReference type="AlphaFoldDB" id="A0AA97AJ31"/>
<sequence length="227" mass="26529">MDKDIVRRLTPEEEELGKKHSELANLEAELTQRELELATLHAELHAFERKYQQIIGIRFSELDRIEAQITEYMAYLEASKEFKPSDNLKRLYREVAKQIHPDLVTNEAERLRRQELMAEVNQAYEDGDEEKLRSILHKWESSPESVKGEGIAVELIRVLRQISQSRDRLRAIEEELNEVQQTELYQLKTQVANAEKLGQDLLQEMAMELDLKIAHAQQKLEGLKARL</sequence>
<dbReference type="InterPro" id="IPR001623">
    <property type="entry name" value="DnaJ_domain"/>
</dbReference>
<proteinExistence type="predicted"/>
<evidence type="ECO:0000256" key="1">
    <source>
        <dbReference type="SAM" id="Coils"/>
    </source>
</evidence>
<gene>
    <name evidence="3" type="ORF">HJG54_27555</name>
</gene>
<name>A0AA97AJ31_9CYAN</name>
<dbReference type="EMBL" id="CP053586">
    <property type="protein sequence ID" value="WNZ26204.1"/>
    <property type="molecule type" value="Genomic_DNA"/>
</dbReference>
<reference evidence="3" key="1">
    <citation type="submission" date="2020-05" db="EMBL/GenBank/DDBJ databases">
        <authorList>
            <person name="Zhu T."/>
            <person name="Keshari N."/>
            <person name="Lu X."/>
        </authorList>
    </citation>
    <scope>NUCLEOTIDE SEQUENCE</scope>
    <source>
        <strain evidence="3">NK1-12</strain>
    </source>
</reference>
<evidence type="ECO:0000259" key="2">
    <source>
        <dbReference type="PROSITE" id="PS50076"/>
    </source>
</evidence>
<dbReference type="CDD" id="cd06257">
    <property type="entry name" value="DnaJ"/>
    <property type="match status" value="1"/>
</dbReference>
<accession>A0AA97AJ31</accession>
<evidence type="ECO:0000313" key="3">
    <source>
        <dbReference type="EMBL" id="WNZ26204.1"/>
    </source>
</evidence>
<protein>
    <submittedName>
        <fullName evidence="3">Molecular chaperone DnaJ</fullName>
    </submittedName>
</protein>
<dbReference type="Gene3D" id="1.10.287.110">
    <property type="entry name" value="DnaJ domain"/>
    <property type="match status" value="1"/>
</dbReference>
<dbReference type="SUPFAM" id="SSF46565">
    <property type="entry name" value="Chaperone J-domain"/>
    <property type="match status" value="1"/>
</dbReference>